<dbReference type="OrthoDB" id="156886at2759"/>
<dbReference type="GeneTree" id="ENSGT00390000018710"/>
<dbReference type="GO" id="GO:0005654">
    <property type="term" value="C:nucleoplasm"/>
    <property type="evidence" value="ECO:0007669"/>
    <property type="project" value="Ensembl"/>
</dbReference>
<dbReference type="OMA" id="APKPHEW"/>
<reference evidence="3" key="2">
    <citation type="submission" date="2025-08" db="UniProtKB">
        <authorList>
            <consortium name="Ensembl"/>
        </authorList>
    </citation>
    <scope>IDENTIFICATION</scope>
</reference>
<evidence type="ECO:0000256" key="1">
    <source>
        <dbReference type="ARBA" id="ARBA00005280"/>
    </source>
</evidence>
<dbReference type="GO" id="GO:0033615">
    <property type="term" value="P:mitochondrial proton-transporting ATP synthase complex assembly"/>
    <property type="evidence" value="ECO:0000318"/>
    <property type="project" value="GO_Central"/>
</dbReference>
<dbReference type="AlphaFoldDB" id="A0A5F8H858"/>
<dbReference type="InterPro" id="IPR009724">
    <property type="entry name" value="TMEM70"/>
</dbReference>
<reference evidence="3" key="3">
    <citation type="submission" date="2025-09" db="UniProtKB">
        <authorList>
            <consortium name="Ensembl"/>
        </authorList>
    </citation>
    <scope>IDENTIFICATION</scope>
</reference>
<dbReference type="PANTHER" id="PTHR13281">
    <property type="entry name" value="TRANSMEMBRANE PROTEIN 70, MITOCHONDRIAL"/>
    <property type="match status" value="1"/>
</dbReference>
<feature type="transmembrane region" description="Helical" evidence="2">
    <location>
        <begin position="151"/>
        <end position="171"/>
    </location>
</feature>
<gene>
    <name evidence="3" type="primary">TMEM70</name>
</gene>
<evidence type="ECO:0000313" key="3">
    <source>
        <dbReference type="Ensembl" id="ENSMODP00000055386.1"/>
    </source>
</evidence>
<accession>A0A5F8H858</accession>
<protein>
    <submittedName>
        <fullName evidence="3">Transmembrane protein 70</fullName>
    </submittedName>
</protein>
<dbReference type="FunCoup" id="A0A5F8H858">
    <property type="interactions" value="1464"/>
</dbReference>
<dbReference type="Ensembl" id="ENSMODT00000076218.1">
    <property type="protein sequence ID" value="ENSMODP00000055386.1"/>
    <property type="gene ID" value="ENSMODG00000044168.1"/>
</dbReference>
<comment type="similarity">
    <text evidence="1">Belongs to the TMEM70 family.</text>
</comment>
<dbReference type="InterPro" id="IPR045325">
    <property type="entry name" value="TMEM70/TMEM186/TMEM223"/>
</dbReference>
<reference evidence="3 4" key="1">
    <citation type="journal article" date="2007" name="Nature">
        <title>Genome of the marsupial Monodelphis domestica reveals innovation in non-coding sequences.</title>
        <authorList>
            <person name="Mikkelsen T.S."/>
            <person name="Wakefield M.J."/>
            <person name="Aken B."/>
            <person name="Amemiya C.T."/>
            <person name="Chang J.L."/>
            <person name="Duke S."/>
            <person name="Garber M."/>
            <person name="Gentles A.J."/>
            <person name="Goodstadt L."/>
            <person name="Heger A."/>
            <person name="Jurka J."/>
            <person name="Kamal M."/>
            <person name="Mauceli E."/>
            <person name="Searle S.M."/>
            <person name="Sharpe T."/>
            <person name="Baker M.L."/>
            <person name="Batzer M.A."/>
            <person name="Benos P.V."/>
            <person name="Belov K."/>
            <person name="Clamp M."/>
            <person name="Cook A."/>
            <person name="Cuff J."/>
            <person name="Das R."/>
            <person name="Davidow L."/>
            <person name="Deakin J.E."/>
            <person name="Fazzari M.J."/>
            <person name="Glass J.L."/>
            <person name="Grabherr M."/>
            <person name="Greally J.M."/>
            <person name="Gu W."/>
            <person name="Hore T.A."/>
            <person name="Huttley G.A."/>
            <person name="Kleber M."/>
            <person name="Jirtle R.L."/>
            <person name="Koina E."/>
            <person name="Lee J.T."/>
            <person name="Mahony S."/>
            <person name="Marra M.A."/>
            <person name="Miller R.D."/>
            <person name="Nicholls R.D."/>
            <person name="Oda M."/>
            <person name="Papenfuss A.T."/>
            <person name="Parra Z.E."/>
            <person name="Pollock D.D."/>
            <person name="Ray D.A."/>
            <person name="Schein J.E."/>
            <person name="Speed T.P."/>
            <person name="Thompson K."/>
            <person name="VandeBerg J.L."/>
            <person name="Wade C.M."/>
            <person name="Walker J.A."/>
            <person name="Waters P.D."/>
            <person name="Webber C."/>
            <person name="Weidman J.R."/>
            <person name="Xie X."/>
            <person name="Zody M.C."/>
            <person name="Baldwin J."/>
            <person name="Abdouelleil A."/>
            <person name="Abdulkadir J."/>
            <person name="Abebe A."/>
            <person name="Abera B."/>
            <person name="Abreu J."/>
            <person name="Acer S.C."/>
            <person name="Aftuck L."/>
            <person name="Alexander A."/>
            <person name="An P."/>
            <person name="Anderson E."/>
            <person name="Anderson S."/>
            <person name="Arachi H."/>
            <person name="Azer M."/>
            <person name="Bachantsang P."/>
            <person name="Barry A."/>
            <person name="Bayul T."/>
            <person name="Berlin A."/>
            <person name="Bessette D."/>
            <person name="Bloom T."/>
            <person name="Bloom T."/>
            <person name="Boguslavskiy L."/>
            <person name="Bonnet C."/>
            <person name="Boukhgalter B."/>
            <person name="Bourzgui I."/>
            <person name="Brown A."/>
            <person name="Cahill P."/>
            <person name="Channer S."/>
            <person name="Cheshatsang Y."/>
            <person name="Chuda L."/>
            <person name="Citroen M."/>
            <person name="Collymore A."/>
            <person name="Cooke P."/>
            <person name="Costello M."/>
            <person name="D'Aco K."/>
            <person name="Daza R."/>
            <person name="De Haan G."/>
            <person name="DeGray S."/>
            <person name="DeMaso C."/>
            <person name="Dhargay N."/>
            <person name="Dooley K."/>
            <person name="Dooley E."/>
            <person name="Doricent M."/>
            <person name="Dorje P."/>
            <person name="Dorjee K."/>
            <person name="Dupes A."/>
            <person name="Elong R."/>
            <person name="Falk J."/>
            <person name="Farina A."/>
            <person name="Faro S."/>
            <person name="Ferguson D."/>
            <person name="Fisher S."/>
            <person name="Foley C.D."/>
            <person name="Franke A."/>
            <person name="Friedrich D."/>
            <person name="Gadbois L."/>
            <person name="Gearin G."/>
            <person name="Gearin C.R."/>
            <person name="Giannoukos G."/>
            <person name="Goode T."/>
            <person name="Graham J."/>
            <person name="Grandbois E."/>
            <person name="Grewal S."/>
            <person name="Gyaltsen K."/>
            <person name="Hafez N."/>
            <person name="Hagos B."/>
            <person name="Hall J."/>
            <person name="Henson C."/>
            <person name="Hollinger A."/>
            <person name="Honan T."/>
            <person name="Huard M.D."/>
            <person name="Hughes L."/>
            <person name="Hurhula B."/>
            <person name="Husby M.E."/>
            <person name="Kamat A."/>
            <person name="Kanga B."/>
            <person name="Kashin S."/>
            <person name="Khazanovich D."/>
            <person name="Kisner P."/>
            <person name="Lance K."/>
            <person name="Lara M."/>
            <person name="Lee W."/>
            <person name="Lennon N."/>
            <person name="Letendre F."/>
            <person name="LeVine R."/>
            <person name="Lipovsky A."/>
            <person name="Liu X."/>
            <person name="Liu J."/>
            <person name="Liu S."/>
            <person name="Lokyitsang T."/>
            <person name="Lokyitsang Y."/>
            <person name="Lubonja R."/>
            <person name="Lui A."/>
            <person name="MacDonald P."/>
            <person name="Magnisalis V."/>
            <person name="Maru K."/>
            <person name="Matthews C."/>
            <person name="McCusker W."/>
            <person name="McDonough S."/>
            <person name="Mehta T."/>
            <person name="Meldrim J."/>
            <person name="Meneus L."/>
            <person name="Mihai O."/>
            <person name="Mihalev A."/>
            <person name="Mihova T."/>
            <person name="Mittelman R."/>
            <person name="Mlenga V."/>
            <person name="Montmayeur A."/>
            <person name="Mulrain L."/>
            <person name="Navidi A."/>
            <person name="Naylor J."/>
            <person name="Negash T."/>
            <person name="Nguyen T."/>
            <person name="Nguyen N."/>
            <person name="Nicol R."/>
            <person name="Norbu C."/>
            <person name="Norbu N."/>
            <person name="Novod N."/>
            <person name="O'Neill B."/>
            <person name="Osman S."/>
            <person name="Markiewicz E."/>
            <person name="Oyono O.L."/>
            <person name="Patti C."/>
            <person name="Phunkhang P."/>
            <person name="Pierre F."/>
            <person name="Priest M."/>
            <person name="Raghuraman S."/>
            <person name="Rege F."/>
            <person name="Reyes R."/>
            <person name="Rise C."/>
            <person name="Rogov P."/>
            <person name="Ross K."/>
            <person name="Ryan E."/>
            <person name="Settipalli S."/>
            <person name="Shea T."/>
            <person name="Sherpa N."/>
            <person name="Shi L."/>
            <person name="Shih D."/>
            <person name="Sparrow T."/>
            <person name="Spaulding J."/>
            <person name="Stalker J."/>
            <person name="Stange-Thomann N."/>
            <person name="Stavropoulos S."/>
            <person name="Stone C."/>
            <person name="Strader C."/>
            <person name="Tesfaye S."/>
            <person name="Thomson T."/>
            <person name="Thoulutsang Y."/>
            <person name="Thoulutsang D."/>
            <person name="Topham K."/>
            <person name="Topping I."/>
            <person name="Tsamla T."/>
            <person name="Vassiliev H."/>
            <person name="Vo A."/>
            <person name="Wangchuk T."/>
            <person name="Wangdi T."/>
            <person name="Weiand M."/>
            <person name="Wilkinson J."/>
            <person name="Wilson A."/>
            <person name="Yadav S."/>
            <person name="Young G."/>
            <person name="Yu Q."/>
            <person name="Zembek L."/>
            <person name="Zhong D."/>
            <person name="Zimmer A."/>
            <person name="Zwirko Z."/>
            <person name="Jaffe D.B."/>
            <person name="Alvarez P."/>
            <person name="Brockman W."/>
            <person name="Butler J."/>
            <person name="Chin C."/>
            <person name="Gnerre S."/>
            <person name="MacCallum I."/>
            <person name="Graves J.A."/>
            <person name="Ponting C.P."/>
            <person name="Breen M."/>
            <person name="Samollow P.B."/>
            <person name="Lander E.S."/>
            <person name="Lindblad-Toh K."/>
        </authorList>
    </citation>
    <scope>NUCLEOTIDE SEQUENCE [LARGE SCALE GENOMIC DNA]</scope>
</reference>
<proteinExistence type="inferred from homology"/>
<dbReference type="GO" id="GO:0032981">
    <property type="term" value="P:mitochondrial respiratory chain complex I assembly"/>
    <property type="evidence" value="ECO:0007669"/>
    <property type="project" value="Ensembl"/>
</dbReference>
<feature type="transmembrane region" description="Helical" evidence="2">
    <location>
        <begin position="114"/>
        <end position="136"/>
    </location>
</feature>
<dbReference type="KEGG" id="mdo:100028003"/>
<name>A0A5F8H858_MONDO</name>
<dbReference type="PANTHER" id="PTHR13281:SF0">
    <property type="entry name" value="TRANSMEMBRANE PROTEIN 70, MITOCHONDRIAL"/>
    <property type="match status" value="1"/>
</dbReference>
<keyword evidence="4" id="KW-1185">Reference proteome</keyword>
<keyword evidence="2" id="KW-0812">Transmembrane</keyword>
<dbReference type="Proteomes" id="UP000002280">
    <property type="component" value="Chromosome 3"/>
</dbReference>
<sequence>MLLLAVSGPLVARLRLGGGWTRVRPWAAAALRCLWAAGDPREAYIPGHAGSSRSARAAVPGVARALPRGLLLGAPRREQTPFSSGGYVQYVHTHAPLEQSEDGRLIYTGNLARAVFGVKCFSYSTSLLSLALLPYIFGQTNVEFGSLPLKIAFYGALGTFTLITPMILHFITKGYVVRLYHEAKTDIYTAITYNVVLLEKRTVFHQNDVKVPDIKSIFTSFHAKTKSMLVNPMLFPYPQDYNHLMGYDKPFTFDIEESNENK</sequence>
<dbReference type="Pfam" id="PF06979">
    <property type="entry name" value="TMEM70"/>
    <property type="match status" value="1"/>
</dbReference>
<dbReference type="STRING" id="13616.ENSMODP00000055386"/>
<dbReference type="CTD" id="54968"/>
<organism evidence="3 4">
    <name type="scientific">Monodelphis domestica</name>
    <name type="common">Gray short-tailed opossum</name>
    <dbReference type="NCBI Taxonomy" id="13616"/>
    <lineage>
        <taxon>Eukaryota</taxon>
        <taxon>Metazoa</taxon>
        <taxon>Chordata</taxon>
        <taxon>Craniata</taxon>
        <taxon>Vertebrata</taxon>
        <taxon>Euteleostomi</taxon>
        <taxon>Mammalia</taxon>
        <taxon>Metatheria</taxon>
        <taxon>Didelphimorphia</taxon>
        <taxon>Didelphidae</taxon>
        <taxon>Monodelphis</taxon>
    </lineage>
</organism>
<dbReference type="GO" id="GO:0030061">
    <property type="term" value="C:mitochondrial crista"/>
    <property type="evidence" value="ECO:0007669"/>
    <property type="project" value="Ensembl"/>
</dbReference>
<dbReference type="InParanoid" id="A0A5F8H858"/>
<dbReference type="GeneID" id="100028003"/>
<dbReference type="GO" id="GO:0031966">
    <property type="term" value="C:mitochondrial membrane"/>
    <property type="evidence" value="ECO:0000318"/>
    <property type="project" value="GO_Central"/>
</dbReference>
<dbReference type="GO" id="GO:0051260">
    <property type="term" value="P:protein homooligomerization"/>
    <property type="evidence" value="ECO:0007669"/>
    <property type="project" value="Ensembl"/>
</dbReference>
<dbReference type="RefSeq" id="XP_007487013.2">
    <property type="nucleotide sequence ID" value="XM_007486951.3"/>
</dbReference>
<evidence type="ECO:0000256" key="2">
    <source>
        <dbReference type="SAM" id="Phobius"/>
    </source>
</evidence>
<evidence type="ECO:0000313" key="4">
    <source>
        <dbReference type="Proteomes" id="UP000002280"/>
    </source>
</evidence>
<keyword evidence="2" id="KW-1133">Transmembrane helix</keyword>
<keyword evidence="2" id="KW-0472">Membrane</keyword>
<dbReference type="GO" id="GO:0140260">
    <property type="term" value="F:mitochondrial proton-transporting ATP synthase complex binding"/>
    <property type="evidence" value="ECO:0007669"/>
    <property type="project" value="Ensembl"/>
</dbReference>